<dbReference type="eggNOG" id="ENOG5032RKV">
    <property type="taxonomic scope" value="Bacteria"/>
</dbReference>
<dbReference type="PATRIC" id="fig|1068978.7.peg.1367"/>
<dbReference type="OrthoDB" id="511192at2"/>
<dbReference type="HOGENOM" id="CLU_094847_1_0_11"/>
<evidence type="ECO:0000313" key="2">
    <source>
        <dbReference type="Proteomes" id="UP000062973"/>
    </source>
</evidence>
<dbReference type="Pfam" id="PF14081">
    <property type="entry name" value="DUF4262"/>
    <property type="match status" value="1"/>
</dbReference>
<keyword evidence="2" id="KW-1185">Reference proteome</keyword>
<name>A0A076MKW3_AMYME</name>
<dbReference type="STRING" id="1068978.AMETH_1297"/>
<dbReference type="KEGG" id="amq:AMETH_1297"/>
<evidence type="ECO:0008006" key="3">
    <source>
        <dbReference type="Google" id="ProtNLM"/>
    </source>
</evidence>
<dbReference type="RefSeq" id="WP_017987251.1">
    <property type="nucleotide sequence ID" value="NZ_AQUL01000001.1"/>
</dbReference>
<evidence type="ECO:0000313" key="1">
    <source>
        <dbReference type="EMBL" id="AIJ21389.1"/>
    </source>
</evidence>
<proteinExistence type="predicted"/>
<accession>A0A076MKW3</accession>
<dbReference type="Proteomes" id="UP000062973">
    <property type="component" value="Chromosome"/>
</dbReference>
<reference evidence="1 2" key="1">
    <citation type="submission" date="2014-07" db="EMBL/GenBank/DDBJ databases">
        <title>Whole Genome Sequence of the Amycolatopsis methanolica 239.</title>
        <authorList>
            <person name="Tang B."/>
        </authorList>
    </citation>
    <scope>NUCLEOTIDE SEQUENCE [LARGE SCALE GENOMIC DNA]</scope>
    <source>
        <strain evidence="1 2">239</strain>
    </source>
</reference>
<organism evidence="1 2">
    <name type="scientific">Amycolatopsis methanolica 239</name>
    <dbReference type="NCBI Taxonomy" id="1068978"/>
    <lineage>
        <taxon>Bacteria</taxon>
        <taxon>Bacillati</taxon>
        <taxon>Actinomycetota</taxon>
        <taxon>Actinomycetes</taxon>
        <taxon>Pseudonocardiales</taxon>
        <taxon>Pseudonocardiaceae</taxon>
        <taxon>Amycolatopsis</taxon>
        <taxon>Amycolatopsis methanolica group</taxon>
    </lineage>
</organism>
<dbReference type="InterPro" id="IPR025358">
    <property type="entry name" value="DUF4262"/>
</dbReference>
<sequence length="165" mass="17846">MSGKCDRPGGHLRHLCEIIAEHGWAVISFEGNGYRPPWAYTAGLTGRGRPELVVTAMEPHRARDVLNEIAAHLLRTGEPDLAPGERLPGPGNLLMEAVTVEVPSVHLRTAVDLYGPEVRATQLVHADAQGRWPWRAGWQGPGGRQPVLGPRAGALLMEAATPPWP</sequence>
<protein>
    <recommendedName>
        <fullName evidence="3">DUF4262 domain-containing protein</fullName>
    </recommendedName>
</protein>
<dbReference type="AlphaFoldDB" id="A0A076MKW3"/>
<dbReference type="EMBL" id="CP009110">
    <property type="protein sequence ID" value="AIJ21389.1"/>
    <property type="molecule type" value="Genomic_DNA"/>
</dbReference>
<gene>
    <name evidence="1" type="ORF">AMETH_1297</name>
</gene>